<dbReference type="AlphaFoldDB" id="A0A8A1L8A9"/>
<feature type="transmembrane region" description="Helical" evidence="1">
    <location>
        <begin position="12"/>
        <end position="30"/>
    </location>
</feature>
<keyword evidence="1" id="KW-0472">Membrane</keyword>
<evidence type="ECO:0000313" key="3">
    <source>
        <dbReference type="Proteomes" id="UP000663419"/>
    </source>
</evidence>
<proteinExistence type="predicted"/>
<dbReference type="VEuPathDB" id="FungiDB:I7I53_09107"/>
<accession>A0A8A1L8A9</accession>
<evidence type="ECO:0000313" key="2">
    <source>
        <dbReference type="EMBL" id="QSS48903.1"/>
    </source>
</evidence>
<organism evidence="2 3">
    <name type="scientific">Ajellomyces capsulatus (strain H88)</name>
    <name type="common">Darling's disease fungus</name>
    <name type="synonym">Histoplasma capsulatum</name>
    <dbReference type="NCBI Taxonomy" id="544711"/>
    <lineage>
        <taxon>Eukaryota</taxon>
        <taxon>Fungi</taxon>
        <taxon>Dikarya</taxon>
        <taxon>Ascomycota</taxon>
        <taxon>Pezizomycotina</taxon>
        <taxon>Eurotiomycetes</taxon>
        <taxon>Eurotiomycetidae</taxon>
        <taxon>Onygenales</taxon>
        <taxon>Ajellomycetaceae</taxon>
        <taxon>Histoplasma</taxon>
    </lineage>
</organism>
<keyword evidence="1" id="KW-0812">Transmembrane</keyword>
<sequence length="96" mass="10447">MGEKKNGKLEKIYLILRCLIAKIILLPSLIRAMTSGTPIGPRSGKYTATLCSSGKYNCPTMLFSKKLRSASFSATRALANACLNRPSRSSSHVAER</sequence>
<reference evidence="2" key="1">
    <citation type="submission" date="2021-01" db="EMBL/GenBank/DDBJ databases">
        <title>Chromosome-level genome assembly of a human fungal pathogen reveals clustering of transcriptionally co-regulated genes.</title>
        <authorList>
            <person name="Voorhies M."/>
            <person name="Cohen S."/>
            <person name="Shea T.P."/>
            <person name="Petrus S."/>
            <person name="Munoz J.F."/>
            <person name="Poplawski S."/>
            <person name="Goldman W.E."/>
            <person name="Michael T."/>
            <person name="Cuomo C.A."/>
            <person name="Sil A."/>
            <person name="Beyhan S."/>
        </authorList>
    </citation>
    <scope>NUCLEOTIDE SEQUENCE</scope>
    <source>
        <strain evidence="2">H88</strain>
    </source>
</reference>
<evidence type="ECO:0000256" key="1">
    <source>
        <dbReference type="SAM" id="Phobius"/>
    </source>
</evidence>
<gene>
    <name evidence="2" type="ORF">I7I53_09107</name>
</gene>
<protein>
    <submittedName>
        <fullName evidence="2">Uncharacterized protein</fullName>
    </submittedName>
</protein>
<keyword evidence="1" id="KW-1133">Transmembrane helix</keyword>
<dbReference type="Proteomes" id="UP000663419">
    <property type="component" value="Chromosome 1"/>
</dbReference>
<dbReference type="EMBL" id="CP069102">
    <property type="protein sequence ID" value="QSS48903.1"/>
    <property type="molecule type" value="Genomic_DNA"/>
</dbReference>
<name>A0A8A1L8A9_AJEC8</name>